<keyword evidence="2" id="KW-0472">Membrane</keyword>
<dbReference type="InterPro" id="IPR029787">
    <property type="entry name" value="Nucleotide_cyclase"/>
</dbReference>
<dbReference type="Proteomes" id="UP000196342">
    <property type="component" value="Unassembled WGS sequence"/>
</dbReference>
<dbReference type="Pfam" id="PF00990">
    <property type="entry name" value="GGDEF"/>
    <property type="match status" value="1"/>
</dbReference>
<dbReference type="GO" id="GO:0052621">
    <property type="term" value="F:diguanylate cyclase activity"/>
    <property type="evidence" value="ECO:0007669"/>
    <property type="project" value="UniProtKB-EC"/>
</dbReference>
<proteinExistence type="predicted"/>
<evidence type="ECO:0000313" key="4">
    <source>
        <dbReference type="EMBL" id="OVE48980.1"/>
    </source>
</evidence>
<sequence length="406" mass="46085">MTRIDREPIVFGRQEAELAREMVGMLRLSIWQSFLAIPLFVLLMLPQVPWVRGLAWALPFLAMQLWLRKLCERFGNEPLSLWQTWRRYLALRGVMLANSMAWPAIMWLMLPDQDEPYRMVTLLWLVGASALLSLLLAPCRDMLRAHLVGYWAYPLYRLYSEGGSLYLALMVGSAIYILVQWEFLQSFHRQLQDTANLSERNESMLASVQALHRESMGKKALLEKRQQVLQSALQQMKKLAESDALTGCYNQRALRERLDRCAEASLASGRPWSLAMLDLDHFKQVNDTFGHLAGDRLLCQTARLIESRLPEGCILARYGGEEFAVLAPDRDGLELLSLMEEVRTLLSTSSLEGLPVGRVQTMSVGVVGCQPGDLVRQCLKRADVALYRAKQGGRNRVCLASPMDDI</sequence>
<feature type="transmembrane region" description="Helical" evidence="2">
    <location>
        <begin position="158"/>
        <end position="179"/>
    </location>
</feature>
<dbReference type="GO" id="GO:1902201">
    <property type="term" value="P:negative regulation of bacterial-type flagellum-dependent cell motility"/>
    <property type="evidence" value="ECO:0007669"/>
    <property type="project" value="TreeGrafter"/>
</dbReference>
<feature type="transmembrane region" description="Helical" evidence="2">
    <location>
        <begin position="50"/>
        <end position="67"/>
    </location>
</feature>
<dbReference type="GO" id="GO:0043709">
    <property type="term" value="P:cell adhesion involved in single-species biofilm formation"/>
    <property type="evidence" value="ECO:0007669"/>
    <property type="project" value="TreeGrafter"/>
</dbReference>
<dbReference type="NCBIfam" id="TIGR00254">
    <property type="entry name" value="GGDEF"/>
    <property type="match status" value="1"/>
</dbReference>
<evidence type="ECO:0000313" key="5">
    <source>
        <dbReference type="Proteomes" id="UP000196342"/>
    </source>
</evidence>
<dbReference type="FunFam" id="3.30.70.270:FF:000001">
    <property type="entry name" value="Diguanylate cyclase domain protein"/>
    <property type="match status" value="1"/>
</dbReference>
<dbReference type="RefSeq" id="WP_052262556.1">
    <property type="nucleotide sequence ID" value="NZ_JABXOB010000003.1"/>
</dbReference>
<protein>
    <recommendedName>
        <fullName evidence="1">diguanylate cyclase</fullName>
        <ecNumber evidence="1">2.7.7.65</ecNumber>
    </recommendedName>
</protein>
<dbReference type="CDD" id="cd01949">
    <property type="entry name" value="GGDEF"/>
    <property type="match status" value="1"/>
</dbReference>
<gene>
    <name evidence="4" type="ORF">CBW21_07150</name>
</gene>
<dbReference type="PROSITE" id="PS50887">
    <property type="entry name" value="GGDEF"/>
    <property type="match status" value="1"/>
</dbReference>
<keyword evidence="2" id="KW-0812">Transmembrane</keyword>
<dbReference type="InterPro" id="IPR000160">
    <property type="entry name" value="GGDEF_dom"/>
</dbReference>
<dbReference type="GO" id="GO:0005886">
    <property type="term" value="C:plasma membrane"/>
    <property type="evidence" value="ECO:0007669"/>
    <property type="project" value="TreeGrafter"/>
</dbReference>
<reference evidence="4 5" key="1">
    <citation type="submission" date="2017-05" db="EMBL/GenBank/DDBJ databases">
        <title>Chromobacterium violaceum GHPS1 isolated from Hydrocarbon polluted soil in French Guiana display an awesome secondary metabolite arsenal and a battery of drug and heavy-metal-resistance and detoxification of xenobiotics proteins.</title>
        <authorList>
            <person name="Belbahri L."/>
        </authorList>
    </citation>
    <scope>NUCLEOTIDE SEQUENCE [LARGE SCALE GENOMIC DNA]</scope>
    <source>
        <strain evidence="4 5">GHPS1</strain>
    </source>
</reference>
<comment type="caution">
    <text evidence="4">The sequence shown here is derived from an EMBL/GenBank/DDBJ whole genome shotgun (WGS) entry which is preliminary data.</text>
</comment>
<evidence type="ECO:0000259" key="3">
    <source>
        <dbReference type="PROSITE" id="PS50887"/>
    </source>
</evidence>
<dbReference type="AlphaFoldDB" id="A0A202BCA5"/>
<feature type="domain" description="GGDEF" evidence="3">
    <location>
        <begin position="270"/>
        <end position="402"/>
    </location>
</feature>
<keyword evidence="2" id="KW-1133">Transmembrane helix</keyword>
<dbReference type="Gene3D" id="3.30.70.270">
    <property type="match status" value="1"/>
</dbReference>
<feature type="transmembrane region" description="Helical" evidence="2">
    <location>
        <begin position="25"/>
        <end position="44"/>
    </location>
</feature>
<name>A0A202BCA5_CHRVL</name>
<evidence type="ECO:0000256" key="2">
    <source>
        <dbReference type="SAM" id="Phobius"/>
    </source>
</evidence>
<evidence type="ECO:0000256" key="1">
    <source>
        <dbReference type="ARBA" id="ARBA00012528"/>
    </source>
</evidence>
<accession>A0A202BCA5</accession>
<dbReference type="EMBL" id="NHOO01000005">
    <property type="protein sequence ID" value="OVE48980.1"/>
    <property type="molecule type" value="Genomic_DNA"/>
</dbReference>
<dbReference type="SMART" id="SM00267">
    <property type="entry name" value="GGDEF"/>
    <property type="match status" value="1"/>
</dbReference>
<organism evidence="4 5">
    <name type="scientific">Chromobacterium violaceum</name>
    <dbReference type="NCBI Taxonomy" id="536"/>
    <lineage>
        <taxon>Bacteria</taxon>
        <taxon>Pseudomonadati</taxon>
        <taxon>Pseudomonadota</taxon>
        <taxon>Betaproteobacteria</taxon>
        <taxon>Neisseriales</taxon>
        <taxon>Chromobacteriaceae</taxon>
        <taxon>Chromobacterium</taxon>
    </lineage>
</organism>
<dbReference type="PANTHER" id="PTHR45138:SF24">
    <property type="entry name" value="DIGUANYLATE CYCLASE DGCC-RELATED"/>
    <property type="match status" value="1"/>
</dbReference>
<feature type="transmembrane region" description="Helical" evidence="2">
    <location>
        <begin position="116"/>
        <end position="137"/>
    </location>
</feature>
<dbReference type="InterPro" id="IPR050469">
    <property type="entry name" value="Diguanylate_Cyclase"/>
</dbReference>
<keyword evidence="5" id="KW-1185">Reference proteome</keyword>
<feature type="transmembrane region" description="Helical" evidence="2">
    <location>
        <begin position="88"/>
        <end position="110"/>
    </location>
</feature>
<dbReference type="InterPro" id="IPR043128">
    <property type="entry name" value="Rev_trsase/Diguanyl_cyclase"/>
</dbReference>
<dbReference type="SUPFAM" id="SSF55073">
    <property type="entry name" value="Nucleotide cyclase"/>
    <property type="match status" value="1"/>
</dbReference>
<dbReference type="PANTHER" id="PTHR45138">
    <property type="entry name" value="REGULATORY COMPONENTS OF SENSORY TRANSDUCTION SYSTEM"/>
    <property type="match status" value="1"/>
</dbReference>
<dbReference type="EC" id="2.7.7.65" evidence="1"/>